<dbReference type="Pfam" id="PF13610">
    <property type="entry name" value="DDE_Tnp_IS240"/>
    <property type="match status" value="1"/>
</dbReference>
<name>A0ABW4JCM6_9BACL</name>
<dbReference type="InterPro" id="IPR001584">
    <property type="entry name" value="Integrase_cat-core"/>
</dbReference>
<evidence type="ECO:0000256" key="3">
    <source>
        <dbReference type="ARBA" id="ARBA00023125"/>
    </source>
</evidence>
<dbReference type="InterPro" id="IPR012337">
    <property type="entry name" value="RNaseH-like_sf"/>
</dbReference>
<proteinExistence type="predicted"/>
<dbReference type="InterPro" id="IPR047930">
    <property type="entry name" value="Transpos_IS6"/>
</dbReference>
<dbReference type="InterPro" id="IPR036397">
    <property type="entry name" value="RNaseH_sf"/>
</dbReference>
<comment type="function">
    <text evidence="1">Involved in the transposition of the insertion sequence.</text>
</comment>
<evidence type="ECO:0000259" key="5">
    <source>
        <dbReference type="PROSITE" id="PS50994"/>
    </source>
</evidence>
<sequence length="232" mass="27229">MNEFKWKHFESHIILMAVRWYLRYSLSYRDIVELLKERGVQVSHTTIMRWVHQYGPELDKRIRRFLKPTTDSYRVDETYIKVKGEWKYLYRAVDSTGQTIDFMLSANRDIIAAKRFFKKALSSPHNQSPRVITVDKNPAYPPALQQLKDETKIPQETLIRQTKYLNNIIEQDHRFIKKITNPMLGFKSFQTAESTLKGIEALHMLRKGQVELQNSPALNVAGFIDHLFGLSA</sequence>
<evidence type="ECO:0000313" key="7">
    <source>
        <dbReference type="Proteomes" id="UP001597079"/>
    </source>
</evidence>
<keyword evidence="4" id="KW-0233">DNA recombination</keyword>
<dbReference type="RefSeq" id="WP_377941829.1">
    <property type="nucleotide sequence ID" value="NZ_JBHUCX010000017.1"/>
</dbReference>
<dbReference type="NCBIfam" id="NF033587">
    <property type="entry name" value="transpos_IS6"/>
    <property type="match status" value="1"/>
</dbReference>
<dbReference type="EMBL" id="JBHUCX010000017">
    <property type="protein sequence ID" value="MFD1674097.1"/>
    <property type="molecule type" value="Genomic_DNA"/>
</dbReference>
<evidence type="ECO:0000256" key="4">
    <source>
        <dbReference type="ARBA" id="ARBA00023172"/>
    </source>
</evidence>
<evidence type="ECO:0000256" key="1">
    <source>
        <dbReference type="ARBA" id="ARBA00002286"/>
    </source>
</evidence>
<dbReference type="SUPFAM" id="SSF53098">
    <property type="entry name" value="Ribonuclease H-like"/>
    <property type="match status" value="1"/>
</dbReference>
<accession>A0ABW4JCM6</accession>
<dbReference type="InterPro" id="IPR052183">
    <property type="entry name" value="IS_Transposase"/>
</dbReference>
<dbReference type="PROSITE" id="PS50994">
    <property type="entry name" value="INTEGRASE"/>
    <property type="match status" value="1"/>
</dbReference>
<dbReference type="InterPro" id="IPR032874">
    <property type="entry name" value="DDE_dom"/>
</dbReference>
<comment type="caution">
    <text evidence="6">The sequence shown here is derived from an EMBL/GenBank/DDBJ whole genome shotgun (WGS) entry which is preliminary data.</text>
</comment>
<dbReference type="Proteomes" id="UP001597079">
    <property type="component" value="Unassembled WGS sequence"/>
</dbReference>
<evidence type="ECO:0000313" key="6">
    <source>
        <dbReference type="EMBL" id="MFD1674097.1"/>
    </source>
</evidence>
<keyword evidence="3" id="KW-0238">DNA-binding</keyword>
<reference evidence="7" key="1">
    <citation type="journal article" date="2019" name="Int. J. Syst. Evol. Microbiol.">
        <title>The Global Catalogue of Microorganisms (GCM) 10K type strain sequencing project: providing services to taxonomists for standard genome sequencing and annotation.</title>
        <authorList>
            <consortium name="The Broad Institute Genomics Platform"/>
            <consortium name="The Broad Institute Genome Sequencing Center for Infectious Disease"/>
            <person name="Wu L."/>
            <person name="Ma J."/>
        </authorList>
    </citation>
    <scope>NUCLEOTIDE SEQUENCE [LARGE SCALE GENOMIC DNA]</scope>
    <source>
        <strain evidence="7">CGMCC 1.12286</strain>
    </source>
</reference>
<protein>
    <submittedName>
        <fullName evidence="6">IS6 family transposase</fullName>
    </submittedName>
</protein>
<keyword evidence="7" id="KW-1185">Reference proteome</keyword>
<feature type="domain" description="Integrase catalytic" evidence="5">
    <location>
        <begin position="64"/>
        <end position="224"/>
    </location>
</feature>
<keyword evidence="2" id="KW-0815">Transposition</keyword>
<dbReference type="Gene3D" id="3.30.420.10">
    <property type="entry name" value="Ribonuclease H-like superfamily/Ribonuclease H"/>
    <property type="match status" value="1"/>
</dbReference>
<dbReference type="PANTHER" id="PTHR35528:SF3">
    <property type="entry name" value="BLL1675 PROTEIN"/>
    <property type="match status" value="1"/>
</dbReference>
<organism evidence="6 7">
    <name type="scientific">Alicyclobacillus fodiniaquatilis</name>
    <dbReference type="NCBI Taxonomy" id="1661150"/>
    <lineage>
        <taxon>Bacteria</taxon>
        <taxon>Bacillati</taxon>
        <taxon>Bacillota</taxon>
        <taxon>Bacilli</taxon>
        <taxon>Bacillales</taxon>
        <taxon>Alicyclobacillaceae</taxon>
        <taxon>Alicyclobacillus</taxon>
    </lineage>
</organism>
<gene>
    <name evidence="6" type="ORF">ACFSB2_05150</name>
</gene>
<evidence type="ECO:0000256" key="2">
    <source>
        <dbReference type="ARBA" id="ARBA00022578"/>
    </source>
</evidence>
<dbReference type="PANTHER" id="PTHR35528">
    <property type="entry name" value="BLL1675 PROTEIN"/>
    <property type="match status" value="1"/>
</dbReference>